<protein>
    <submittedName>
        <fullName evidence="3">Nucleotide-binding universal stress UspA family protein</fullName>
    </submittedName>
</protein>
<dbReference type="PRINTS" id="PR01438">
    <property type="entry name" value="UNVRSLSTRESS"/>
</dbReference>
<dbReference type="PANTHER" id="PTHR46553">
    <property type="entry name" value="ADENINE NUCLEOTIDE ALPHA HYDROLASES-LIKE SUPERFAMILY PROTEIN"/>
    <property type="match status" value="1"/>
</dbReference>
<proteinExistence type="inferred from homology"/>
<dbReference type="Pfam" id="PF00582">
    <property type="entry name" value="Usp"/>
    <property type="match status" value="1"/>
</dbReference>
<dbReference type="RefSeq" id="WP_132113408.1">
    <property type="nucleotide sequence ID" value="NZ_SLWS01000002.1"/>
</dbReference>
<comment type="similarity">
    <text evidence="1">Belongs to the universal stress protein A family.</text>
</comment>
<dbReference type="EMBL" id="SLWS01000002">
    <property type="protein sequence ID" value="TCO61972.1"/>
    <property type="molecule type" value="Genomic_DNA"/>
</dbReference>
<evidence type="ECO:0000259" key="2">
    <source>
        <dbReference type="Pfam" id="PF00582"/>
    </source>
</evidence>
<dbReference type="OrthoDB" id="5244367at2"/>
<accession>A0A4R2JSQ9</accession>
<dbReference type="InterPro" id="IPR014729">
    <property type="entry name" value="Rossmann-like_a/b/a_fold"/>
</dbReference>
<sequence length="162" mass="17258">MTIVVGVDGSAVSIEALKWAIDEAARRGTRVDAVNAWHSDPTTTGLARADIIQLRPRDEVLADQQQLLSSSVEEAAGDDKRVEIRQVLLEGQPGPALVRAAQDADLLVVGSHGASRLAEALLGSVSSYCVHRASCPVVVIPEKHRKREKVAETASATMGPLY</sequence>
<dbReference type="AlphaFoldDB" id="A0A4R2JSQ9"/>
<dbReference type="InterPro" id="IPR006015">
    <property type="entry name" value="Universal_stress_UspA"/>
</dbReference>
<dbReference type="InterPro" id="IPR006016">
    <property type="entry name" value="UspA"/>
</dbReference>
<evidence type="ECO:0000256" key="1">
    <source>
        <dbReference type="ARBA" id="ARBA00008791"/>
    </source>
</evidence>
<dbReference type="SUPFAM" id="SSF52402">
    <property type="entry name" value="Adenine nucleotide alpha hydrolases-like"/>
    <property type="match status" value="1"/>
</dbReference>
<keyword evidence="4" id="KW-1185">Reference proteome</keyword>
<feature type="domain" description="UspA" evidence="2">
    <location>
        <begin position="2"/>
        <end position="141"/>
    </location>
</feature>
<name>A0A4R2JSQ9_9PSEU</name>
<evidence type="ECO:0000313" key="4">
    <source>
        <dbReference type="Proteomes" id="UP000295680"/>
    </source>
</evidence>
<dbReference type="PANTHER" id="PTHR46553:SF3">
    <property type="entry name" value="ADENINE NUCLEOTIDE ALPHA HYDROLASES-LIKE SUPERFAMILY PROTEIN"/>
    <property type="match status" value="1"/>
</dbReference>
<organism evidence="3 4">
    <name type="scientific">Actinocrispum wychmicini</name>
    <dbReference type="NCBI Taxonomy" id="1213861"/>
    <lineage>
        <taxon>Bacteria</taxon>
        <taxon>Bacillati</taxon>
        <taxon>Actinomycetota</taxon>
        <taxon>Actinomycetes</taxon>
        <taxon>Pseudonocardiales</taxon>
        <taxon>Pseudonocardiaceae</taxon>
        <taxon>Actinocrispum</taxon>
    </lineage>
</organism>
<gene>
    <name evidence="3" type="ORF">EV192_102109</name>
</gene>
<reference evidence="3 4" key="1">
    <citation type="submission" date="2019-03" db="EMBL/GenBank/DDBJ databases">
        <title>Genomic Encyclopedia of Type Strains, Phase IV (KMG-IV): sequencing the most valuable type-strain genomes for metagenomic binning, comparative biology and taxonomic classification.</title>
        <authorList>
            <person name="Goeker M."/>
        </authorList>
    </citation>
    <scope>NUCLEOTIDE SEQUENCE [LARGE SCALE GENOMIC DNA]</scope>
    <source>
        <strain evidence="3 4">DSM 45934</strain>
    </source>
</reference>
<dbReference type="Gene3D" id="3.40.50.620">
    <property type="entry name" value="HUPs"/>
    <property type="match status" value="1"/>
</dbReference>
<dbReference type="CDD" id="cd23659">
    <property type="entry name" value="USP_At3g01520-like"/>
    <property type="match status" value="1"/>
</dbReference>
<dbReference type="Proteomes" id="UP000295680">
    <property type="component" value="Unassembled WGS sequence"/>
</dbReference>
<comment type="caution">
    <text evidence="3">The sequence shown here is derived from an EMBL/GenBank/DDBJ whole genome shotgun (WGS) entry which is preliminary data.</text>
</comment>
<evidence type="ECO:0000313" key="3">
    <source>
        <dbReference type="EMBL" id="TCO61972.1"/>
    </source>
</evidence>